<feature type="transmembrane region" description="Helical" evidence="1">
    <location>
        <begin position="12"/>
        <end position="31"/>
    </location>
</feature>
<evidence type="ECO:0000313" key="3">
    <source>
        <dbReference type="Proteomes" id="UP000243342"/>
    </source>
</evidence>
<keyword evidence="1" id="KW-0812">Transmembrane</keyword>
<dbReference type="AlphaFoldDB" id="A0A1J7CBJ7"/>
<feature type="transmembrane region" description="Helical" evidence="1">
    <location>
        <begin position="189"/>
        <end position="211"/>
    </location>
</feature>
<feature type="transmembrane region" description="Helical" evidence="1">
    <location>
        <begin position="241"/>
        <end position="258"/>
    </location>
</feature>
<organism evidence="2 3">
    <name type="scientific">Mangrovactinospora gilvigrisea</name>
    <dbReference type="NCBI Taxonomy" id="1428644"/>
    <lineage>
        <taxon>Bacteria</taxon>
        <taxon>Bacillati</taxon>
        <taxon>Actinomycetota</taxon>
        <taxon>Actinomycetes</taxon>
        <taxon>Kitasatosporales</taxon>
        <taxon>Streptomycetaceae</taxon>
        <taxon>Mangrovactinospora</taxon>
    </lineage>
</organism>
<evidence type="ECO:0000256" key="1">
    <source>
        <dbReference type="SAM" id="Phobius"/>
    </source>
</evidence>
<dbReference type="EMBL" id="MLCF01000011">
    <property type="protein sequence ID" value="OIV38888.1"/>
    <property type="molecule type" value="Genomic_DNA"/>
</dbReference>
<feature type="transmembrane region" description="Helical" evidence="1">
    <location>
        <begin position="151"/>
        <end position="182"/>
    </location>
</feature>
<dbReference type="Proteomes" id="UP000243342">
    <property type="component" value="Unassembled WGS sequence"/>
</dbReference>
<dbReference type="OrthoDB" id="5178168at2"/>
<reference evidence="2 3" key="1">
    <citation type="submission" date="2016-10" db="EMBL/GenBank/DDBJ databases">
        <title>Genome sequence of Streptomyces gilvigriseus MUSC 26.</title>
        <authorList>
            <person name="Lee L.-H."/>
            <person name="Ser H.-L."/>
        </authorList>
    </citation>
    <scope>NUCLEOTIDE SEQUENCE [LARGE SCALE GENOMIC DNA]</scope>
    <source>
        <strain evidence="2 3">MUSC 26</strain>
    </source>
</reference>
<dbReference type="STRING" id="1428644.BIV57_03510"/>
<gene>
    <name evidence="2" type="ORF">BIV57_03510</name>
</gene>
<feature type="transmembrane region" description="Helical" evidence="1">
    <location>
        <begin position="113"/>
        <end position="145"/>
    </location>
</feature>
<feature type="transmembrane region" description="Helical" evidence="1">
    <location>
        <begin position="74"/>
        <end position="101"/>
    </location>
</feature>
<keyword evidence="3" id="KW-1185">Reference proteome</keyword>
<sequence length="545" mass="57785">MSRADLLRLRVPLIATAAAVPLYGVWAAFLATGGGDLAAQDVWASFVSRHPGSLYDLAWYGGSNLANYSLMSPYLMALFGVRPVAVLAGLATTWGAGAALVRTGMSRPLGPALLAAFAVWCDVASGRTTFALGAAFGIAACLAAGRTPRRIAGAAALAALATLASPVAGVFLVAVGAGWFLVRDRRRGVSVAVPPLAVMALVEVVLFPISGEQPMEFVRLWPPLLLALVVAACAPRRRRAVRAIALVYALGVVLAYVADSPLGTNVERLAELAAPALLLACALERPGGRPEGRQDGRRDERRAGRFAGLRRLRLPVLLTALVLSLVWVGVKTEQDLVANTAVPGWAARSGGVVAELRRLGASRSRVEAVPTHAHRESALLAPYVNLARGWNRQLDVVRGRLFYADGPLSPTAYRRWLDGHAVGYVVLPAGQPDDAAVAEAALVGGAHRPGWLQPVWRDAGWRVFRVRDAAPLAVGAAVVRSDEAGLVLRFARRGSAVVRIAYSRWMRVDGGACLSRDGDWTRVTVAHAGTYRIGSGYRLPWGRAC</sequence>
<keyword evidence="1" id="KW-0472">Membrane</keyword>
<keyword evidence="1" id="KW-1133">Transmembrane helix</keyword>
<name>A0A1J7CBJ7_9ACTN</name>
<protein>
    <submittedName>
        <fullName evidence="2">Uncharacterized protein</fullName>
    </submittedName>
</protein>
<accession>A0A1J7CBJ7</accession>
<feature type="transmembrane region" description="Helical" evidence="1">
    <location>
        <begin position="217"/>
        <end position="234"/>
    </location>
</feature>
<proteinExistence type="predicted"/>
<evidence type="ECO:0000313" key="2">
    <source>
        <dbReference type="EMBL" id="OIV38888.1"/>
    </source>
</evidence>
<comment type="caution">
    <text evidence="2">The sequence shown here is derived from an EMBL/GenBank/DDBJ whole genome shotgun (WGS) entry which is preliminary data.</text>
</comment>